<evidence type="ECO:0000313" key="4">
    <source>
        <dbReference type="Proteomes" id="UP000629287"/>
    </source>
</evidence>
<feature type="domain" description="Roadblock/LAMTOR2" evidence="2">
    <location>
        <begin position="15"/>
        <end position="107"/>
    </location>
</feature>
<accession>A0A8I0P8H8</accession>
<sequence>MTGTGIGTTADDRLTWLMEGLLERTPGARHALVLSRDGLRLCRTPELSVDRADQLSAIAAGIQSLSQGASVEFGDGSGGVRTAMAEFHGGVLFIVEAGEGAHLAVVTDEEADAGLVGHNMSELVEQLGEHLSAKPRHPTSATNPSAATDPTAARNATGIARNAAGTRNAAGSTGTMGAAGTTGAAAVTTATTTTAATALAPRTS</sequence>
<dbReference type="Gene3D" id="3.30.450.30">
    <property type="entry name" value="Dynein light chain 2a, cytoplasmic"/>
    <property type="match status" value="1"/>
</dbReference>
<evidence type="ECO:0000259" key="2">
    <source>
        <dbReference type="SMART" id="SM00960"/>
    </source>
</evidence>
<dbReference type="PANTHER" id="PTHR36222">
    <property type="entry name" value="SERINE PROTEASE INHIBITOR RV3364C"/>
    <property type="match status" value="1"/>
</dbReference>
<dbReference type="Pfam" id="PF03259">
    <property type="entry name" value="Robl_LC7"/>
    <property type="match status" value="1"/>
</dbReference>
<evidence type="ECO:0000313" key="3">
    <source>
        <dbReference type="EMBL" id="MBE1598126.1"/>
    </source>
</evidence>
<dbReference type="InterPro" id="IPR004942">
    <property type="entry name" value="Roadblock/LAMTOR2_dom"/>
</dbReference>
<comment type="caution">
    <text evidence="3">The sequence shown here is derived from an EMBL/GenBank/DDBJ whole genome shotgun (WGS) entry which is preliminary data.</text>
</comment>
<dbReference type="OrthoDB" id="5187023at2"/>
<feature type="compositionally biased region" description="Polar residues" evidence="1">
    <location>
        <begin position="139"/>
        <end position="148"/>
    </location>
</feature>
<dbReference type="EMBL" id="JADBGF010000001">
    <property type="protein sequence ID" value="MBE1598126.1"/>
    <property type="molecule type" value="Genomic_DNA"/>
</dbReference>
<dbReference type="SMART" id="SM00960">
    <property type="entry name" value="Robl_LC7"/>
    <property type="match status" value="1"/>
</dbReference>
<gene>
    <name evidence="3" type="ORF">H4687_004255</name>
</gene>
<dbReference type="AlphaFoldDB" id="A0A8I0P8H8"/>
<protein>
    <submittedName>
        <fullName evidence="3">Putative regulator of Ras-like GTPase activity (Roadblock/LC7/MglB family)</fullName>
    </submittedName>
</protein>
<dbReference type="InterPro" id="IPR053141">
    <property type="entry name" value="Mycobact_SerProt_Inhib_Rv3364c"/>
</dbReference>
<reference evidence="3 4" key="1">
    <citation type="submission" date="2020-10" db="EMBL/GenBank/DDBJ databases">
        <title>Sequencing the genomes of 1000 actinobacteria strains.</title>
        <authorList>
            <person name="Klenk H.-P."/>
        </authorList>
    </citation>
    <scope>NUCLEOTIDE SEQUENCE [LARGE SCALE GENOMIC DNA]</scope>
    <source>
        <strain evidence="3 4">DSM 41803</strain>
    </source>
</reference>
<dbReference type="PANTHER" id="PTHR36222:SF1">
    <property type="entry name" value="SERINE PROTEASE INHIBITOR RV3364C"/>
    <property type="match status" value="1"/>
</dbReference>
<proteinExistence type="predicted"/>
<keyword evidence="4" id="KW-1185">Reference proteome</keyword>
<evidence type="ECO:0000256" key="1">
    <source>
        <dbReference type="SAM" id="MobiDB-lite"/>
    </source>
</evidence>
<dbReference type="SUPFAM" id="SSF103196">
    <property type="entry name" value="Roadblock/LC7 domain"/>
    <property type="match status" value="1"/>
</dbReference>
<dbReference type="Proteomes" id="UP000629287">
    <property type="component" value="Unassembled WGS sequence"/>
</dbReference>
<feature type="region of interest" description="Disordered" evidence="1">
    <location>
        <begin position="131"/>
        <end position="153"/>
    </location>
</feature>
<feature type="region of interest" description="Disordered" evidence="1">
    <location>
        <begin position="161"/>
        <end position="180"/>
    </location>
</feature>
<name>A0A8I0P8H8_9ACTN</name>
<organism evidence="3 4">
    <name type="scientific">Streptomyces stelliscabiei</name>
    <dbReference type="NCBI Taxonomy" id="146820"/>
    <lineage>
        <taxon>Bacteria</taxon>
        <taxon>Bacillati</taxon>
        <taxon>Actinomycetota</taxon>
        <taxon>Actinomycetes</taxon>
        <taxon>Kitasatosporales</taxon>
        <taxon>Streptomycetaceae</taxon>
        <taxon>Streptomyces</taxon>
    </lineage>
</organism>